<reference evidence="1 2" key="1">
    <citation type="submission" date="2021-12" db="EMBL/GenBank/DDBJ databases">
        <title>Discovery of the Pendulisporaceae a myxobacterial family with distinct sporulation behavior and unique specialized metabolism.</title>
        <authorList>
            <person name="Garcia R."/>
            <person name="Popoff A."/>
            <person name="Bader C.D."/>
            <person name="Loehr J."/>
            <person name="Walesch S."/>
            <person name="Walt C."/>
            <person name="Boldt J."/>
            <person name="Bunk B."/>
            <person name="Haeckl F.J.F.P.J."/>
            <person name="Gunesch A.P."/>
            <person name="Birkelbach J."/>
            <person name="Nuebel U."/>
            <person name="Pietschmann T."/>
            <person name="Bach T."/>
            <person name="Mueller R."/>
        </authorList>
    </citation>
    <scope>NUCLEOTIDE SEQUENCE [LARGE SCALE GENOMIC DNA]</scope>
    <source>
        <strain evidence="1 2">MSr11954</strain>
    </source>
</reference>
<dbReference type="EMBL" id="CP089984">
    <property type="protein sequence ID" value="WXB17345.1"/>
    <property type="molecule type" value="Genomic_DNA"/>
</dbReference>
<dbReference type="Proteomes" id="UP001370348">
    <property type="component" value="Chromosome"/>
</dbReference>
<evidence type="ECO:0000313" key="1">
    <source>
        <dbReference type="EMBL" id="WXB17345.1"/>
    </source>
</evidence>
<dbReference type="RefSeq" id="WP_394826975.1">
    <property type="nucleotide sequence ID" value="NZ_CP089984.1"/>
</dbReference>
<gene>
    <name evidence="1" type="ORF">LZC94_08685</name>
</gene>
<name>A0ABZ2M315_9BACT</name>
<keyword evidence="2" id="KW-1185">Reference proteome</keyword>
<proteinExistence type="predicted"/>
<protein>
    <submittedName>
        <fullName evidence="1">Uncharacterized protein</fullName>
    </submittedName>
</protein>
<accession>A0ABZ2M315</accession>
<organism evidence="1 2">
    <name type="scientific">Pendulispora albinea</name>
    <dbReference type="NCBI Taxonomy" id="2741071"/>
    <lineage>
        <taxon>Bacteria</taxon>
        <taxon>Pseudomonadati</taxon>
        <taxon>Myxococcota</taxon>
        <taxon>Myxococcia</taxon>
        <taxon>Myxococcales</taxon>
        <taxon>Sorangiineae</taxon>
        <taxon>Pendulisporaceae</taxon>
        <taxon>Pendulispora</taxon>
    </lineage>
</organism>
<evidence type="ECO:0000313" key="2">
    <source>
        <dbReference type="Proteomes" id="UP001370348"/>
    </source>
</evidence>
<sequence>MNSLGRLAPCGLLVVGTFYGLGCSSTMDGGEEPASRASSLETAAAPRSGACEPFISPEVAAHVREMATKGWAAVNKEKGLLMHGCPAGASGRACLTAYPRASEKPYGQGWEHLPGAALRILREYAYPSSFWTRSSPDGRFVAHGRRNADAVFNMSASIFDLRGDGRQIPANASYDSGFTPDNSGFTFISGSDVLFCNQSLLGTSPQSIKFDEPECINAGDLGLYQSVGAALGGGDYWVAGGRFQNDQGGYDIRRDPDARFGSDPVRFTPMIHNGSAFEPGASIDRSLPYEGDAILSPGAGLVMTRIEGPDHRSLGYALRKLVAKRTGTGYELSTPEIARYCAKGAKATFSYDERWAVIHHYVDDNDEDARDLGFTGRSDPKFAPYRAKGASNVYLMDLVSGKLRRITAMQPGQYALYPHFRADGWMHFIVRTAPRRGEPSPTATEYLVASDAALMPE</sequence>